<accession>A0A1S3ZBQ6</accession>
<gene>
    <name evidence="2" type="primary">LOC107785059</name>
</gene>
<organism evidence="2">
    <name type="scientific">Nicotiana tabacum</name>
    <name type="common">Common tobacco</name>
    <dbReference type="NCBI Taxonomy" id="4097"/>
    <lineage>
        <taxon>Eukaryota</taxon>
        <taxon>Viridiplantae</taxon>
        <taxon>Streptophyta</taxon>
        <taxon>Embryophyta</taxon>
        <taxon>Tracheophyta</taxon>
        <taxon>Spermatophyta</taxon>
        <taxon>Magnoliopsida</taxon>
        <taxon>eudicotyledons</taxon>
        <taxon>Gunneridae</taxon>
        <taxon>Pentapetalae</taxon>
        <taxon>asterids</taxon>
        <taxon>lamiids</taxon>
        <taxon>Solanales</taxon>
        <taxon>Solanaceae</taxon>
        <taxon>Nicotianoideae</taxon>
        <taxon>Nicotianeae</taxon>
        <taxon>Nicotiana</taxon>
    </lineage>
</organism>
<name>A0A1S3ZBQ6_TOBAC</name>
<dbReference type="AlphaFoldDB" id="A0A1S3ZBQ6"/>
<evidence type="ECO:0000256" key="1">
    <source>
        <dbReference type="SAM" id="SignalP"/>
    </source>
</evidence>
<sequence>MLHLLSVSSLLFFRSFSITLHPLRIIPKSKLRFKKDPGTFFLFSLQKPCVFFFSRKMANSGFPVCLAGIMRPLPLSKEMTDHIGRREAMKKLRVQMGEKWNITTDERSHGREFREKISEADADLIAGLLRLACTAKAA</sequence>
<reference evidence="2" key="1">
    <citation type="submission" date="2025-08" db="UniProtKB">
        <authorList>
            <consortium name="RefSeq"/>
        </authorList>
    </citation>
    <scope>IDENTIFICATION</scope>
</reference>
<dbReference type="KEGG" id="nta:107785059"/>
<dbReference type="PaxDb" id="4097-A0A1S3ZBQ6"/>
<feature type="chain" id="PRO_5010201036" evidence="1">
    <location>
        <begin position="18"/>
        <end position="138"/>
    </location>
</feature>
<proteinExistence type="predicted"/>
<dbReference type="OrthoDB" id="1886726at2759"/>
<feature type="signal peptide" evidence="1">
    <location>
        <begin position="1"/>
        <end position="17"/>
    </location>
</feature>
<keyword evidence="1" id="KW-0732">Signal</keyword>
<dbReference type="RefSeq" id="XP_016461774.1">
    <property type="nucleotide sequence ID" value="XM_016606288.1"/>
</dbReference>
<evidence type="ECO:0000313" key="2">
    <source>
        <dbReference type="RefSeq" id="XP_016461774.1"/>
    </source>
</evidence>
<protein>
    <submittedName>
        <fullName evidence="2">Uncharacterized protein</fullName>
    </submittedName>
</protein>